<name>X8DIJ7_9MYCO</name>
<reference evidence="1 2" key="1">
    <citation type="submission" date="2013-12" db="EMBL/GenBank/DDBJ databases">
        <authorList>
            <person name="Zelazny A."/>
            <person name="Olivier K."/>
            <person name="Holland S."/>
            <person name="Lenaerts A."/>
            <person name="Ordway D."/>
            <person name="DeGroote M.A."/>
            <person name="Parker T."/>
            <person name="Sizemore C."/>
            <person name="Tallon L.J."/>
            <person name="Sadzewicz L.K."/>
            <person name="Sengamalay N."/>
            <person name="Fraser C.M."/>
            <person name="Hine E."/>
            <person name="Shefchek K.A."/>
            <person name="Das S.P."/>
            <person name="Tettelin H."/>
        </authorList>
    </citation>
    <scope>NUCLEOTIDE SEQUENCE [LARGE SCALE GENOMIC DNA]</scope>
    <source>
        <strain evidence="1 2">1513</strain>
    </source>
</reference>
<dbReference type="Proteomes" id="UP000023351">
    <property type="component" value="Unassembled WGS sequence"/>
</dbReference>
<proteinExistence type="predicted"/>
<dbReference type="EMBL" id="JAOJ01000003">
    <property type="protein sequence ID" value="EUA67866.1"/>
    <property type="molecule type" value="Genomic_DNA"/>
</dbReference>
<evidence type="ECO:0000313" key="1">
    <source>
        <dbReference type="EMBL" id="EUA67866.1"/>
    </source>
</evidence>
<gene>
    <name evidence="1" type="ORF">I540_4247</name>
</gene>
<dbReference type="PATRIC" id="fig|1299321.3.peg.4086"/>
<accession>X8DIJ7</accession>
<dbReference type="AlphaFoldDB" id="X8DIJ7"/>
<organism evidence="1 2">
    <name type="scientific">Mycobacteroides abscessus subsp. bolletii 1513</name>
    <dbReference type="NCBI Taxonomy" id="1299321"/>
    <lineage>
        <taxon>Bacteria</taxon>
        <taxon>Bacillati</taxon>
        <taxon>Actinomycetota</taxon>
        <taxon>Actinomycetes</taxon>
        <taxon>Mycobacteriales</taxon>
        <taxon>Mycobacteriaceae</taxon>
        <taxon>Mycobacteroides</taxon>
        <taxon>Mycobacteroides abscessus</taxon>
    </lineage>
</organism>
<evidence type="ECO:0000313" key="2">
    <source>
        <dbReference type="Proteomes" id="UP000023351"/>
    </source>
</evidence>
<comment type="caution">
    <text evidence="1">The sequence shown here is derived from an EMBL/GenBank/DDBJ whole genome shotgun (WGS) entry which is preliminary data.</text>
</comment>
<protein>
    <submittedName>
        <fullName evidence="1">Uncharacterized protein</fullName>
    </submittedName>
</protein>
<sequence>MTALEQEGMAARSSFGRRYVVGRNSLPLPPPRWSATGL</sequence>